<evidence type="ECO:0000256" key="3">
    <source>
        <dbReference type="SAM" id="Phobius"/>
    </source>
</evidence>
<feature type="coiled-coil region" evidence="1">
    <location>
        <begin position="94"/>
        <end position="128"/>
    </location>
</feature>
<dbReference type="GeneID" id="92961468"/>
<evidence type="ECO:0000256" key="1">
    <source>
        <dbReference type="SAM" id="Coils"/>
    </source>
</evidence>
<gene>
    <name evidence="4" type="ORF">BT1A1_2251</name>
</gene>
<protein>
    <submittedName>
        <fullName evidence="4">Putative membrane protein</fullName>
    </submittedName>
</protein>
<keyword evidence="3" id="KW-1133">Transmembrane helix</keyword>
<accession>A0A090IWI3</accession>
<feature type="region of interest" description="Disordered" evidence="2">
    <location>
        <begin position="29"/>
        <end position="63"/>
    </location>
</feature>
<evidence type="ECO:0000313" key="5">
    <source>
        <dbReference type="Proteomes" id="UP000040576"/>
    </source>
</evidence>
<feature type="compositionally biased region" description="Basic and acidic residues" evidence="2">
    <location>
        <begin position="43"/>
        <end position="63"/>
    </location>
</feature>
<feature type="transmembrane region" description="Helical" evidence="3">
    <location>
        <begin position="6"/>
        <end position="23"/>
    </location>
</feature>
<organism evidence="4 5">
    <name type="scientific">Caldibacillus thermoamylovorans</name>
    <dbReference type="NCBI Taxonomy" id="35841"/>
    <lineage>
        <taxon>Bacteria</taxon>
        <taxon>Bacillati</taxon>
        <taxon>Bacillota</taxon>
        <taxon>Bacilli</taxon>
        <taxon>Bacillales</taxon>
        <taxon>Bacillaceae</taxon>
        <taxon>Caldibacillus</taxon>
    </lineage>
</organism>
<keyword evidence="5" id="KW-1185">Reference proteome</keyword>
<keyword evidence="3" id="KW-0472">Membrane</keyword>
<evidence type="ECO:0000256" key="2">
    <source>
        <dbReference type="SAM" id="MobiDB-lite"/>
    </source>
</evidence>
<keyword evidence="3" id="KW-0812">Transmembrane</keyword>
<dbReference type="Proteomes" id="UP000040576">
    <property type="component" value="Unassembled WGS sequence"/>
</dbReference>
<dbReference type="EMBL" id="CCRF01000064">
    <property type="protein sequence ID" value="CEE02072.1"/>
    <property type="molecule type" value="Genomic_DNA"/>
</dbReference>
<reference evidence="4 5" key="1">
    <citation type="submission" date="2014-07" db="EMBL/GenBank/DDBJ databases">
        <authorList>
            <person name="Wibberg Daniel"/>
        </authorList>
    </citation>
    <scope>NUCLEOTIDE SEQUENCE [LARGE SCALE GENOMIC DNA]</scope>
</reference>
<proteinExistence type="predicted"/>
<name>A0A090IWI3_9BACI</name>
<dbReference type="AlphaFoldDB" id="A0A090IWI3"/>
<evidence type="ECO:0000313" key="4">
    <source>
        <dbReference type="EMBL" id="CEE02072.1"/>
    </source>
</evidence>
<keyword evidence="1" id="KW-0175">Coiled coil</keyword>
<dbReference type="RefSeq" id="WP_034771142.1">
    <property type="nucleotide sequence ID" value="NZ_CCRF01000064.1"/>
</dbReference>
<sequence length="166" mass="19028">MIEFILNNIPLVIIIIGGILSLLGRKENNKDTSTKPINPLPPGKKDIRQAEKTTEKKEKPFDVLKREMEEKLRQEVQKHLPTVTQQAKKIRPVIEEKKTEVVQTAQTTKQLQQEYTNLKTELSRKQAMASQPLPNRSAHKVVEGIIWSEILGPPRAKKPFRPNNKI</sequence>